<dbReference type="PANTHER" id="PTHR30055">
    <property type="entry name" value="HTH-TYPE TRANSCRIPTIONAL REGULATOR RUTR"/>
    <property type="match status" value="1"/>
</dbReference>
<accession>A0ABS4TYF8</accession>
<comment type="caution">
    <text evidence="8">The sequence shown here is derived from an EMBL/GenBank/DDBJ whole genome shotgun (WGS) entry which is preliminary data.</text>
</comment>
<name>A0ABS4TYF8_9PSEU</name>
<evidence type="ECO:0000256" key="5">
    <source>
        <dbReference type="PROSITE-ProRule" id="PRU00335"/>
    </source>
</evidence>
<evidence type="ECO:0000256" key="4">
    <source>
        <dbReference type="ARBA" id="ARBA00023163"/>
    </source>
</evidence>
<evidence type="ECO:0000313" key="8">
    <source>
        <dbReference type="EMBL" id="MBP2328985.1"/>
    </source>
</evidence>
<feature type="domain" description="HTH tetR-type" evidence="7">
    <location>
        <begin position="27"/>
        <end position="87"/>
    </location>
</feature>
<dbReference type="Pfam" id="PF00440">
    <property type="entry name" value="TetR_N"/>
    <property type="match status" value="1"/>
</dbReference>
<feature type="region of interest" description="Disordered" evidence="6">
    <location>
        <begin position="1"/>
        <end position="24"/>
    </location>
</feature>
<dbReference type="InterPro" id="IPR036271">
    <property type="entry name" value="Tet_transcr_reg_TetR-rel_C_sf"/>
</dbReference>
<evidence type="ECO:0000256" key="1">
    <source>
        <dbReference type="ARBA" id="ARBA00022491"/>
    </source>
</evidence>
<keyword evidence="4" id="KW-0804">Transcription</keyword>
<evidence type="ECO:0000256" key="6">
    <source>
        <dbReference type="SAM" id="MobiDB-lite"/>
    </source>
</evidence>
<evidence type="ECO:0000256" key="2">
    <source>
        <dbReference type="ARBA" id="ARBA00023015"/>
    </source>
</evidence>
<keyword evidence="1" id="KW-0678">Repressor</keyword>
<dbReference type="PANTHER" id="PTHR30055:SF234">
    <property type="entry name" value="HTH-TYPE TRANSCRIPTIONAL REGULATOR BETI"/>
    <property type="match status" value="1"/>
</dbReference>
<organism evidence="8 9">
    <name type="scientific">Kibdelosporangium banguiense</name>
    <dbReference type="NCBI Taxonomy" id="1365924"/>
    <lineage>
        <taxon>Bacteria</taxon>
        <taxon>Bacillati</taxon>
        <taxon>Actinomycetota</taxon>
        <taxon>Actinomycetes</taxon>
        <taxon>Pseudonocardiales</taxon>
        <taxon>Pseudonocardiaceae</taxon>
        <taxon>Kibdelosporangium</taxon>
    </lineage>
</organism>
<dbReference type="Gene3D" id="1.10.357.10">
    <property type="entry name" value="Tetracycline Repressor, domain 2"/>
    <property type="match status" value="1"/>
</dbReference>
<protein>
    <submittedName>
        <fullName evidence="8">AcrR family transcriptional regulator</fullName>
    </submittedName>
</protein>
<evidence type="ECO:0000256" key="3">
    <source>
        <dbReference type="ARBA" id="ARBA00023125"/>
    </source>
</evidence>
<dbReference type="SUPFAM" id="SSF48498">
    <property type="entry name" value="Tetracyclin repressor-like, C-terminal domain"/>
    <property type="match status" value="1"/>
</dbReference>
<dbReference type="PRINTS" id="PR00455">
    <property type="entry name" value="HTHTETR"/>
</dbReference>
<gene>
    <name evidence="8" type="ORF">JOF56_009370</name>
</gene>
<keyword evidence="9" id="KW-1185">Reference proteome</keyword>
<dbReference type="Pfam" id="PF13977">
    <property type="entry name" value="TetR_C_6"/>
    <property type="match status" value="1"/>
</dbReference>
<keyword evidence="2" id="KW-0805">Transcription regulation</keyword>
<dbReference type="PROSITE" id="PS50977">
    <property type="entry name" value="HTH_TETR_2"/>
    <property type="match status" value="1"/>
</dbReference>
<proteinExistence type="predicted"/>
<dbReference type="InterPro" id="IPR050109">
    <property type="entry name" value="HTH-type_TetR-like_transc_reg"/>
</dbReference>
<dbReference type="EMBL" id="JAGINW010000001">
    <property type="protein sequence ID" value="MBP2328985.1"/>
    <property type="molecule type" value="Genomic_DNA"/>
</dbReference>
<dbReference type="SUPFAM" id="SSF46689">
    <property type="entry name" value="Homeodomain-like"/>
    <property type="match status" value="1"/>
</dbReference>
<sequence length="216" mass="23964">MSTYTAGRTDQAMTPRTGSRGPYARTARVRQEIIEAAMAVFAEAGYRATTMKEIARRVGLTDRAIVHHFPNKEELLLSVLAARESESEQLAPRSRGEALAGMLAIANDNMTRPGLVELHSTLSAEATSTEHPAHEHYTKRYMDFREYLAGAFAELKQHGELRFSLEPDELASMLIALWDGLQLQWLYDNDAVAVQKLLRGFLDMVAPAAVSQDVTS</sequence>
<dbReference type="InterPro" id="IPR009057">
    <property type="entry name" value="Homeodomain-like_sf"/>
</dbReference>
<feature type="DNA-binding region" description="H-T-H motif" evidence="5">
    <location>
        <begin position="50"/>
        <end position="69"/>
    </location>
</feature>
<keyword evidence="3 5" id="KW-0238">DNA-binding</keyword>
<evidence type="ECO:0000259" key="7">
    <source>
        <dbReference type="PROSITE" id="PS50977"/>
    </source>
</evidence>
<feature type="compositionally biased region" description="Polar residues" evidence="6">
    <location>
        <begin position="1"/>
        <end position="17"/>
    </location>
</feature>
<dbReference type="InterPro" id="IPR039538">
    <property type="entry name" value="BetI_C"/>
</dbReference>
<reference evidence="8 9" key="1">
    <citation type="submission" date="2021-03" db="EMBL/GenBank/DDBJ databases">
        <title>Sequencing the genomes of 1000 actinobacteria strains.</title>
        <authorList>
            <person name="Klenk H.-P."/>
        </authorList>
    </citation>
    <scope>NUCLEOTIDE SEQUENCE [LARGE SCALE GENOMIC DNA]</scope>
    <source>
        <strain evidence="8 9">DSM 46670</strain>
    </source>
</reference>
<evidence type="ECO:0000313" key="9">
    <source>
        <dbReference type="Proteomes" id="UP001519332"/>
    </source>
</evidence>
<dbReference type="InterPro" id="IPR001647">
    <property type="entry name" value="HTH_TetR"/>
</dbReference>
<dbReference type="Proteomes" id="UP001519332">
    <property type="component" value="Unassembled WGS sequence"/>
</dbReference>